<accession>A0ABQ0LQW5</accession>
<dbReference type="PANTHER" id="PTHR42085:SF2">
    <property type="entry name" value="F-BOX DOMAIN-CONTAINING PROTEIN"/>
    <property type="match status" value="1"/>
</dbReference>
<proteinExistence type="predicted"/>
<evidence type="ECO:0000313" key="2">
    <source>
        <dbReference type="EMBL" id="GAT52989.1"/>
    </source>
</evidence>
<name>A0ABQ0LQW5_MYCCL</name>
<organism evidence="2 3">
    <name type="scientific">Mycena chlorophos</name>
    <name type="common">Agaric fungus</name>
    <name type="synonym">Agaricus chlorophos</name>
    <dbReference type="NCBI Taxonomy" id="658473"/>
    <lineage>
        <taxon>Eukaryota</taxon>
        <taxon>Fungi</taxon>
        <taxon>Dikarya</taxon>
        <taxon>Basidiomycota</taxon>
        <taxon>Agaricomycotina</taxon>
        <taxon>Agaricomycetes</taxon>
        <taxon>Agaricomycetidae</taxon>
        <taxon>Agaricales</taxon>
        <taxon>Marasmiineae</taxon>
        <taxon>Mycenaceae</taxon>
        <taxon>Mycena</taxon>
    </lineage>
</organism>
<sequence length="272" mass="31035">MRGYPLPEVIDDDPLRFVGLALSLAEIWASKPPRIDLTLSPTMEQPTTSLSLFSLPPELRCFIYEEALGYREIRLFLQNSRRKPPDGPLIRVQARYDKDGSESGPSAVALLQTCRQVYLEAYHIPLAYNILRVAANDVQLVLTRISQFGAWRESWALIHSLVVDFGFWFPSYLRGYRDRERAYLDLLPQLPNLSSLVICFDCDDNAPETHLNAASYNPRMLLGTSWAQAICAISSLRTFRIEFVFRGVVLEIEDERWAELERDILHLATATG</sequence>
<dbReference type="InterPro" id="IPR038883">
    <property type="entry name" value="AN11006-like"/>
</dbReference>
<gene>
    <name evidence="2" type="ORF">MCHLO_09995</name>
</gene>
<dbReference type="Pfam" id="PF24864">
    <property type="entry name" value="DUF7730"/>
    <property type="match status" value="1"/>
</dbReference>
<feature type="domain" description="DUF7730" evidence="1">
    <location>
        <begin position="51"/>
        <end position="124"/>
    </location>
</feature>
<keyword evidence="3" id="KW-1185">Reference proteome</keyword>
<evidence type="ECO:0000313" key="3">
    <source>
        <dbReference type="Proteomes" id="UP000815677"/>
    </source>
</evidence>
<dbReference type="InterPro" id="IPR056632">
    <property type="entry name" value="DUF7730"/>
</dbReference>
<dbReference type="Proteomes" id="UP000815677">
    <property type="component" value="Unassembled WGS sequence"/>
</dbReference>
<protein>
    <recommendedName>
        <fullName evidence="1">DUF7730 domain-containing protein</fullName>
    </recommendedName>
</protein>
<reference evidence="2" key="1">
    <citation type="submission" date="2014-09" db="EMBL/GenBank/DDBJ databases">
        <title>Genome sequence of the luminous mushroom Mycena chlorophos for searching fungal bioluminescence genes.</title>
        <authorList>
            <person name="Tanaka Y."/>
            <person name="Kasuga D."/>
            <person name="Oba Y."/>
            <person name="Hase S."/>
            <person name="Sato K."/>
            <person name="Oba Y."/>
            <person name="Sakakibara Y."/>
        </authorList>
    </citation>
    <scope>NUCLEOTIDE SEQUENCE</scope>
</reference>
<evidence type="ECO:0000259" key="1">
    <source>
        <dbReference type="Pfam" id="PF24864"/>
    </source>
</evidence>
<dbReference type="EMBL" id="DF848044">
    <property type="protein sequence ID" value="GAT52989.1"/>
    <property type="molecule type" value="Genomic_DNA"/>
</dbReference>
<dbReference type="PANTHER" id="PTHR42085">
    <property type="entry name" value="F-BOX DOMAIN-CONTAINING PROTEIN"/>
    <property type="match status" value="1"/>
</dbReference>